<name>A0A5C3LM09_9AGAR</name>
<dbReference type="Proteomes" id="UP000308652">
    <property type="component" value="Unassembled WGS sequence"/>
</dbReference>
<keyword evidence="1" id="KW-0479">Metal-binding</keyword>
<evidence type="ECO:0000259" key="5">
    <source>
        <dbReference type="PROSITE" id="PS50865"/>
    </source>
</evidence>
<evidence type="ECO:0000313" key="7">
    <source>
        <dbReference type="Proteomes" id="UP000308652"/>
    </source>
</evidence>
<dbReference type="Pfam" id="PF01753">
    <property type="entry name" value="zf-MYND"/>
    <property type="match status" value="1"/>
</dbReference>
<dbReference type="PROSITE" id="PS50865">
    <property type="entry name" value="ZF_MYND_2"/>
    <property type="match status" value="1"/>
</dbReference>
<feature type="domain" description="MYND-type" evidence="5">
    <location>
        <begin position="49"/>
        <end position="88"/>
    </location>
</feature>
<accession>A0A5C3LM09</accession>
<sequence length="90" mass="10127">CGRGNDVEGMLAVPLWRNLAPYVTRVALSPLFAVSYLEAVGRDPDARKCSVCRRKGKPRVKECTGCRKVRYCSPECQKSDWKTHKAKCKP</sequence>
<dbReference type="AlphaFoldDB" id="A0A5C3LM09"/>
<evidence type="ECO:0000256" key="1">
    <source>
        <dbReference type="ARBA" id="ARBA00022723"/>
    </source>
</evidence>
<reference evidence="6 7" key="1">
    <citation type="journal article" date="2019" name="Nat. Ecol. Evol.">
        <title>Megaphylogeny resolves global patterns of mushroom evolution.</title>
        <authorList>
            <person name="Varga T."/>
            <person name="Krizsan K."/>
            <person name="Foldi C."/>
            <person name="Dima B."/>
            <person name="Sanchez-Garcia M."/>
            <person name="Sanchez-Ramirez S."/>
            <person name="Szollosi G.J."/>
            <person name="Szarkandi J.G."/>
            <person name="Papp V."/>
            <person name="Albert L."/>
            <person name="Andreopoulos W."/>
            <person name="Angelini C."/>
            <person name="Antonin V."/>
            <person name="Barry K.W."/>
            <person name="Bougher N.L."/>
            <person name="Buchanan P."/>
            <person name="Buyck B."/>
            <person name="Bense V."/>
            <person name="Catcheside P."/>
            <person name="Chovatia M."/>
            <person name="Cooper J."/>
            <person name="Damon W."/>
            <person name="Desjardin D."/>
            <person name="Finy P."/>
            <person name="Geml J."/>
            <person name="Haridas S."/>
            <person name="Hughes K."/>
            <person name="Justo A."/>
            <person name="Karasinski D."/>
            <person name="Kautmanova I."/>
            <person name="Kiss B."/>
            <person name="Kocsube S."/>
            <person name="Kotiranta H."/>
            <person name="LaButti K.M."/>
            <person name="Lechner B.E."/>
            <person name="Liimatainen K."/>
            <person name="Lipzen A."/>
            <person name="Lukacs Z."/>
            <person name="Mihaltcheva S."/>
            <person name="Morgado L.N."/>
            <person name="Niskanen T."/>
            <person name="Noordeloos M.E."/>
            <person name="Ohm R.A."/>
            <person name="Ortiz-Santana B."/>
            <person name="Ovrebo C."/>
            <person name="Racz N."/>
            <person name="Riley R."/>
            <person name="Savchenko A."/>
            <person name="Shiryaev A."/>
            <person name="Soop K."/>
            <person name="Spirin V."/>
            <person name="Szebenyi C."/>
            <person name="Tomsovsky M."/>
            <person name="Tulloss R.E."/>
            <person name="Uehling J."/>
            <person name="Grigoriev I.V."/>
            <person name="Vagvolgyi C."/>
            <person name="Papp T."/>
            <person name="Martin F.M."/>
            <person name="Miettinen O."/>
            <person name="Hibbett D.S."/>
            <person name="Nagy L.G."/>
        </authorList>
    </citation>
    <scope>NUCLEOTIDE SEQUENCE [LARGE SCALE GENOMIC DNA]</scope>
    <source>
        <strain evidence="6 7">CBS 166.37</strain>
    </source>
</reference>
<dbReference type="Gene3D" id="6.10.140.2220">
    <property type="match status" value="1"/>
</dbReference>
<gene>
    <name evidence="6" type="ORF">BDQ12DRAFT_614957</name>
</gene>
<dbReference type="InterPro" id="IPR024119">
    <property type="entry name" value="TF_DEAF-1"/>
</dbReference>
<evidence type="ECO:0000256" key="4">
    <source>
        <dbReference type="PROSITE-ProRule" id="PRU00134"/>
    </source>
</evidence>
<dbReference type="STRING" id="68775.A0A5C3LM09"/>
<keyword evidence="3" id="KW-0862">Zinc</keyword>
<dbReference type="PROSITE" id="PS01360">
    <property type="entry name" value="ZF_MYND_1"/>
    <property type="match status" value="1"/>
</dbReference>
<protein>
    <recommendedName>
        <fullName evidence="5">MYND-type domain-containing protein</fullName>
    </recommendedName>
</protein>
<dbReference type="PANTHER" id="PTHR10237:SF14">
    <property type="entry name" value="MYND-TYPE DOMAIN-CONTAINING PROTEIN"/>
    <property type="match status" value="1"/>
</dbReference>
<organism evidence="6 7">
    <name type="scientific">Crucibulum laeve</name>
    <dbReference type="NCBI Taxonomy" id="68775"/>
    <lineage>
        <taxon>Eukaryota</taxon>
        <taxon>Fungi</taxon>
        <taxon>Dikarya</taxon>
        <taxon>Basidiomycota</taxon>
        <taxon>Agaricomycotina</taxon>
        <taxon>Agaricomycetes</taxon>
        <taxon>Agaricomycetidae</taxon>
        <taxon>Agaricales</taxon>
        <taxon>Agaricineae</taxon>
        <taxon>Nidulariaceae</taxon>
        <taxon>Crucibulum</taxon>
    </lineage>
</organism>
<dbReference type="GO" id="GO:0000981">
    <property type="term" value="F:DNA-binding transcription factor activity, RNA polymerase II-specific"/>
    <property type="evidence" value="ECO:0007669"/>
    <property type="project" value="TreeGrafter"/>
</dbReference>
<keyword evidence="7" id="KW-1185">Reference proteome</keyword>
<dbReference type="SUPFAM" id="SSF144232">
    <property type="entry name" value="HIT/MYND zinc finger-like"/>
    <property type="match status" value="1"/>
</dbReference>
<dbReference type="GO" id="GO:0008270">
    <property type="term" value="F:zinc ion binding"/>
    <property type="evidence" value="ECO:0007669"/>
    <property type="project" value="UniProtKB-KW"/>
</dbReference>
<keyword evidence="2 4" id="KW-0863">Zinc-finger</keyword>
<proteinExistence type="predicted"/>
<dbReference type="GO" id="GO:0005634">
    <property type="term" value="C:nucleus"/>
    <property type="evidence" value="ECO:0007669"/>
    <property type="project" value="TreeGrafter"/>
</dbReference>
<evidence type="ECO:0000256" key="2">
    <source>
        <dbReference type="ARBA" id="ARBA00022771"/>
    </source>
</evidence>
<dbReference type="InterPro" id="IPR002893">
    <property type="entry name" value="Znf_MYND"/>
</dbReference>
<dbReference type="OrthoDB" id="432970at2759"/>
<dbReference type="EMBL" id="ML213645">
    <property type="protein sequence ID" value="TFK33607.1"/>
    <property type="molecule type" value="Genomic_DNA"/>
</dbReference>
<evidence type="ECO:0000256" key="3">
    <source>
        <dbReference type="ARBA" id="ARBA00022833"/>
    </source>
</evidence>
<evidence type="ECO:0000313" key="6">
    <source>
        <dbReference type="EMBL" id="TFK33607.1"/>
    </source>
</evidence>
<dbReference type="PANTHER" id="PTHR10237">
    <property type="entry name" value="DEFORMED EPIDERMAL AUTOREGULATORY FACTOR 1 HOMOLOG SUPPRESSIN"/>
    <property type="match status" value="1"/>
</dbReference>
<feature type="non-terminal residue" evidence="6">
    <location>
        <position position="1"/>
    </location>
</feature>